<dbReference type="SMART" id="SM00228">
    <property type="entry name" value="PDZ"/>
    <property type="match status" value="1"/>
</dbReference>
<evidence type="ECO:0000259" key="1">
    <source>
        <dbReference type="PROSITE" id="PS50106"/>
    </source>
</evidence>
<protein>
    <recommendedName>
        <fullName evidence="1">PDZ domain-containing protein</fullName>
    </recommendedName>
</protein>
<name>A0A6U2HTP8_HEMAN</name>
<evidence type="ECO:0000313" key="3">
    <source>
        <dbReference type="EMBL" id="CAD8955591.1"/>
    </source>
</evidence>
<dbReference type="Gene3D" id="2.30.42.10">
    <property type="match status" value="1"/>
</dbReference>
<gene>
    <name evidence="3" type="ORF">HAND00432_LOCUS10129</name>
    <name evidence="2" type="ORF">HAND1043_LOCUS25098</name>
</gene>
<dbReference type="InterPro" id="IPR036034">
    <property type="entry name" value="PDZ_sf"/>
</dbReference>
<dbReference type="PROSITE" id="PS50106">
    <property type="entry name" value="PDZ"/>
    <property type="match status" value="1"/>
</dbReference>
<reference evidence="3" key="1">
    <citation type="submission" date="2021-01" db="EMBL/GenBank/DDBJ databases">
        <authorList>
            <person name="Corre E."/>
            <person name="Pelletier E."/>
            <person name="Niang G."/>
            <person name="Scheremetjew M."/>
            <person name="Finn R."/>
            <person name="Kale V."/>
            <person name="Holt S."/>
            <person name="Cochrane G."/>
            <person name="Meng A."/>
            <person name="Brown T."/>
            <person name="Cohen L."/>
        </authorList>
    </citation>
    <scope>NUCLEOTIDE SEQUENCE</scope>
    <source>
        <strain evidence="2">CCMP441</strain>
        <strain evidence="3">CCMP644</strain>
    </source>
</reference>
<feature type="domain" description="PDZ" evidence="1">
    <location>
        <begin position="44"/>
        <end position="133"/>
    </location>
</feature>
<dbReference type="PANTHER" id="PTHR32060:SF22">
    <property type="entry name" value="CARBOXYL-TERMINAL-PROCESSING PEPTIDASE 3, CHLOROPLASTIC"/>
    <property type="match status" value="1"/>
</dbReference>
<dbReference type="InterPro" id="IPR041489">
    <property type="entry name" value="PDZ_6"/>
</dbReference>
<dbReference type="InterPro" id="IPR001478">
    <property type="entry name" value="PDZ"/>
</dbReference>
<organism evidence="3">
    <name type="scientific">Hemiselmis andersenii</name>
    <name type="common">Cryptophyte alga</name>
    <dbReference type="NCBI Taxonomy" id="464988"/>
    <lineage>
        <taxon>Eukaryota</taxon>
        <taxon>Cryptophyceae</taxon>
        <taxon>Cryptomonadales</taxon>
        <taxon>Hemiselmidaceae</taxon>
        <taxon>Hemiselmis</taxon>
    </lineage>
</organism>
<dbReference type="Pfam" id="PF17820">
    <property type="entry name" value="PDZ_6"/>
    <property type="match status" value="1"/>
</dbReference>
<dbReference type="PANTHER" id="PTHR32060">
    <property type="entry name" value="TAIL-SPECIFIC PROTEASE"/>
    <property type="match status" value="1"/>
</dbReference>
<dbReference type="EMBL" id="HBFX01016811">
    <property type="protein sequence ID" value="CAD8955591.1"/>
    <property type="molecule type" value="Transcribed_RNA"/>
</dbReference>
<proteinExistence type="predicted"/>
<dbReference type="AlphaFoldDB" id="A0A6U2HTP8"/>
<accession>A0A6U2HTP8</accession>
<sequence>MGDAQSCLSCDGVNRGGVKDAMKQRVPLSEVNVNKAPAPSVASSVGTSRSNGDGMCKVGIGAYFMKKEDNPNILMVKSVLRGSPSDAAKMISVGDAIDEVDGVSAYGSSLAELADMLLGHQGTSVKLTFRRQSDGSRYEVEVVRGITAAGR</sequence>
<dbReference type="SUPFAM" id="SSF50156">
    <property type="entry name" value="PDZ domain-like"/>
    <property type="match status" value="1"/>
</dbReference>
<dbReference type="EMBL" id="HBFK01041306">
    <property type="protein sequence ID" value="CAD8758584.1"/>
    <property type="molecule type" value="Transcribed_RNA"/>
</dbReference>
<dbReference type="GO" id="GO:0004175">
    <property type="term" value="F:endopeptidase activity"/>
    <property type="evidence" value="ECO:0007669"/>
    <property type="project" value="TreeGrafter"/>
</dbReference>
<evidence type="ECO:0000313" key="2">
    <source>
        <dbReference type="EMBL" id="CAD8758584.1"/>
    </source>
</evidence>